<dbReference type="SMART" id="SM01272">
    <property type="entry name" value="LsmAD"/>
    <property type="match status" value="1"/>
</dbReference>
<sequence>MNHSQSASAQKSSIVNGVGRRRIDKSDVSRPDNYEWRGVLRTSSNSSLRGVNKGIHERLLYMHTCLIGQHVEVQKVDGHVYAGIFHAAVMDNEFGVMLKMARLTRDSAGSVHGDSVREAARKPPIKTYVIQGKDFVQIIARDVSLSGDAVSNSRSQDNRSDILTDTVLSQGWHRETERELMPWKADDSSAGDLSFNLTNTWSRNWDQFEANKALFGVETSFDEELYTTKLIRGPEMREREREAQRIAREIVGQQTRNTHLAEERGLYVTSELDLMDEETKYSAVGRANKDAGDDDEDQHVDDLNEETFGGSVVLICSSVSQGSSLSTPFSGQSDGQESSIVSADAQIVGRAGGPENLFEHQQLLLDRVDGDNPDCSSEPCKDHSRLRKLLVGDKIITCNKGSGSSLSSPIGRCSPLTSSFVGDPAGFKALNLDPSCPQVPDDVYREFKEFKQQKQLEALKALSESFKDLEPRSPRTAVLLAESSASKKSPLNLYAKEFKLNPNAKAFTPSSCSVRPISAAPLPVVVQGPMFLQSPASATTAVSSSHMKLQTVAQPNQFSQYSNSVASAGVGANPIPYLQSSGVAVPGFPIGGVGGGGIIPGQPSIRISPSSQPQAVSSYVHPHQVKYPSPPSTLQPGFLHPNGQLYSQHMMYGQPANPVVFVPYPQSMMQGHPVTSLGQGHLCSQSQQSQPRSRRQGDMSA</sequence>
<proteinExistence type="predicted"/>
<dbReference type="InterPro" id="IPR009604">
    <property type="entry name" value="LsmAD_domain"/>
</dbReference>
<dbReference type="GO" id="GO:0003729">
    <property type="term" value="F:mRNA binding"/>
    <property type="evidence" value="ECO:0007669"/>
    <property type="project" value="TreeGrafter"/>
</dbReference>
<dbReference type="InterPro" id="IPR045117">
    <property type="entry name" value="ATXN2-like"/>
</dbReference>
<feature type="compositionally biased region" description="Polar residues" evidence="1">
    <location>
        <begin position="1"/>
        <end position="15"/>
    </location>
</feature>
<comment type="caution">
    <text evidence="3">The sequence shown here is derived from an EMBL/GenBank/DDBJ whole genome shotgun (WGS) entry which is preliminary data.</text>
</comment>
<feature type="region of interest" description="Disordered" evidence="1">
    <location>
        <begin position="672"/>
        <end position="701"/>
    </location>
</feature>
<dbReference type="Pfam" id="PF14438">
    <property type="entry name" value="SM-ATX"/>
    <property type="match status" value="1"/>
</dbReference>
<evidence type="ECO:0000313" key="4">
    <source>
        <dbReference type="Proteomes" id="UP000822688"/>
    </source>
</evidence>
<dbReference type="InterPro" id="IPR009818">
    <property type="entry name" value="PAM2_motif"/>
</dbReference>
<dbReference type="Pfam" id="PF07145">
    <property type="entry name" value="PAM2"/>
    <property type="match status" value="1"/>
</dbReference>
<keyword evidence="4" id="KW-1185">Reference proteome</keyword>
<organism evidence="3 4">
    <name type="scientific">Ceratodon purpureus</name>
    <name type="common">Fire moss</name>
    <name type="synonym">Dicranum purpureum</name>
    <dbReference type="NCBI Taxonomy" id="3225"/>
    <lineage>
        <taxon>Eukaryota</taxon>
        <taxon>Viridiplantae</taxon>
        <taxon>Streptophyta</taxon>
        <taxon>Embryophyta</taxon>
        <taxon>Bryophyta</taxon>
        <taxon>Bryophytina</taxon>
        <taxon>Bryopsida</taxon>
        <taxon>Dicranidae</taxon>
        <taxon>Pseudoditrichales</taxon>
        <taxon>Ditrichaceae</taxon>
        <taxon>Ceratodon</taxon>
    </lineage>
</organism>
<dbReference type="InterPro" id="IPR025852">
    <property type="entry name" value="SM_dom_ATX"/>
</dbReference>
<reference evidence="3" key="1">
    <citation type="submission" date="2020-06" db="EMBL/GenBank/DDBJ databases">
        <title>WGS assembly of Ceratodon purpureus strain R40.</title>
        <authorList>
            <person name="Carey S.B."/>
            <person name="Jenkins J."/>
            <person name="Shu S."/>
            <person name="Lovell J.T."/>
            <person name="Sreedasyam A."/>
            <person name="Maumus F."/>
            <person name="Tiley G.P."/>
            <person name="Fernandez-Pozo N."/>
            <person name="Barry K."/>
            <person name="Chen C."/>
            <person name="Wang M."/>
            <person name="Lipzen A."/>
            <person name="Daum C."/>
            <person name="Saski C.A."/>
            <person name="Payton A.C."/>
            <person name="Mcbreen J.C."/>
            <person name="Conrad R.E."/>
            <person name="Kollar L.M."/>
            <person name="Olsson S."/>
            <person name="Huttunen S."/>
            <person name="Landis J.B."/>
            <person name="Wickett N.J."/>
            <person name="Johnson M.G."/>
            <person name="Rensing S.A."/>
            <person name="Grimwood J."/>
            <person name="Schmutz J."/>
            <person name="Mcdaniel S.F."/>
        </authorList>
    </citation>
    <scope>NUCLEOTIDE SEQUENCE</scope>
    <source>
        <strain evidence="3">R40</strain>
    </source>
</reference>
<evidence type="ECO:0000313" key="3">
    <source>
        <dbReference type="EMBL" id="KAG0573034.1"/>
    </source>
</evidence>
<evidence type="ECO:0000256" key="1">
    <source>
        <dbReference type="SAM" id="MobiDB-lite"/>
    </source>
</evidence>
<feature type="region of interest" description="Disordered" evidence="1">
    <location>
        <begin position="1"/>
        <end position="26"/>
    </location>
</feature>
<dbReference type="GO" id="GO:0034063">
    <property type="term" value="P:stress granule assembly"/>
    <property type="evidence" value="ECO:0007669"/>
    <property type="project" value="TreeGrafter"/>
</dbReference>
<evidence type="ECO:0000259" key="2">
    <source>
        <dbReference type="SMART" id="SM01272"/>
    </source>
</evidence>
<dbReference type="GO" id="GO:0010494">
    <property type="term" value="C:cytoplasmic stress granule"/>
    <property type="evidence" value="ECO:0007669"/>
    <property type="project" value="TreeGrafter"/>
</dbReference>
<protein>
    <recommendedName>
        <fullName evidence="2">LsmAD domain-containing protein</fullName>
    </recommendedName>
</protein>
<dbReference type="PANTHER" id="PTHR12854">
    <property type="entry name" value="ATAXIN 2-RELATED"/>
    <property type="match status" value="1"/>
</dbReference>
<feature type="domain" description="LsmAD" evidence="2">
    <location>
        <begin position="215"/>
        <end position="287"/>
    </location>
</feature>
<gene>
    <name evidence="3" type="ORF">KC19_VG143000</name>
</gene>
<dbReference type="Pfam" id="PF06741">
    <property type="entry name" value="LsmAD"/>
    <property type="match status" value="1"/>
</dbReference>
<dbReference type="Proteomes" id="UP000822688">
    <property type="component" value="Chromosome V"/>
</dbReference>
<dbReference type="AlphaFoldDB" id="A0A8T0HQ53"/>
<accession>A0A8T0HQ53</accession>
<name>A0A8T0HQ53_CERPU</name>
<dbReference type="EMBL" id="CM026426">
    <property type="protein sequence ID" value="KAG0573034.1"/>
    <property type="molecule type" value="Genomic_DNA"/>
</dbReference>
<dbReference type="PANTHER" id="PTHR12854:SF7">
    <property type="entry name" value="ATAXIN-2 HOMOLOG"/>
    <property type="match status" value="1"/>
</dbReference>